<name>A0A0C1H6J1_9BACT</name>
<dbReference type="PANTHER" id="PTHR43804">
    <property type="entry name" value="LD18447P"/>
    <property type="match status" value="1"/>
</dbReference>
<comment type="similarity">
    <text evidence="1">Belongs to the prokaryotic/mitochondrial release factor family.</text>
</comment>
<feature type="region of interest" description="Disordered" evidence="2">
    <location>
        <begin position="99"/>
        <end position="119"/>
    </location>
</feature>
<dbReference type="PANTHER" id="PTHR43804:SF6">
    <property type="entry name" value="CLASS I PEPTIDE CHAIN RELEASE FACTOR"/>
    <property type="match status" value="1"/>
</dbReference>
<feature type="domain" description="Prokaryotic-type class I peptide chain release factors" evidence="3">
    <location>
        <begin position="26"/>
        <end position="42"/>
    </location>
</feature>
<evidence type="ECO:0000256" key="2">
    <source>
        <dbReference type="SAM" id="MobiDB-lite"/>
    </source>
</evidence>
<evidence type="ECO:0000259" key="3">
    <source>
        <dbReference type="PROSITE" id="PS00745"/>
    </source>
</evidence>
<dbReference type="PROSITE" id="PS00745">
    <property type="entry name" value="RF_PROK_I"/>
    <property type="match status" value="1"/>
</dbReference>
<protein>
    <submittedName>
        <fullName evidence="4">Putative peptide chain release factor 2</fullName>
    </submittedName>
</protein>
<dbReference type="SUPFAM" id="SSF75620">
    <property type="entry name" value="Release factor"/>
    <property type="match status" value="1"/>
</dbReference>
<sequence length="119" mass="13818">MMSKQKIILPEQDEDLLAECQVQTFRSSGSGGQHINVTNSAVRLTHFPTGIVVSSQTFRSQYRNKQNCLAKLRQTVEKLNYRQPKRIPTKMPRTVKNKNVVKKERHSQKKILRKPPQFD</sequence>
<dbReference type="PATRIC" id="fig|362787.3.peg.621"/>
<organism evidence="4 5">
    <name type="scientific">Candidatus Protochlamydia amoebophila</name>
    <dbReference type="NCBI Taxonomy" id="362787"/>
    <lineage>
        <taxon>Bacteria</taxon>
        <taxon>Pseudomonadati</taxon>
        <taxon>Chlamydiota</taxon>
        <taxon>Chlamydiia</taxon>
        <taxon>Parachlamydiales</taxon>
        <taxon>Parachlamydiaceae</taxon>
        <taxon>Candidatus Protochlamydia</taxon>
    </lineage>
</organism>
<dbReference type="Proteomes" id="UP000031465">
    <property type="component" value="Unassembled WGS sequence"/>
</dbReference>
<dbReference type="AlphaFoldDB" id="A0A0C1H6J1"/>
<proteinExistence type="inferred from homology"/>
<dbReference type="InterPro" id="IPR050057">
    <property type="entry name" value="Prokaryotic/Mito_RF"/>
</dbReference>
<dbReference type="InterPro" id="IPR045853">
    <property type="entry name" value="Pep_chain_release_fac_I_sf"/>
</dbReference>
<dbReference type="Gene3D" id="3.30.160.20">
    <property type="match status" value="1"/>
</dbReference>
<gene>
    <name evidence="4" type="primary">rf-2</name>
    <name evidence="4" type="ORF">DB44_BP00150</name>
</gene>
<evidence type="ECO:0000256" key="1">
    <source>
        <dbReference type="ARBA" id="ARBA00010835"/>
    </source>
</evidence>
<reference evidence="4 5" key="1">
    <citation type="journal article" date="2014" name="Mol. Biol. Evol.">
        <title>Massive expansion of Ubiquitination-related gene families within the Chlamydiae.</title>
        <authorList>
            <person name="Domman D."/>
            <person name="Collingro A."/>
            <person name="Lagkouvardos I."/>
            <person name="Gehre L."/>
            <person name="Weinmaier T."/>
            <person name="Rattei T."/>
            <person name="Subtil A."/>
            <person name="Horn M."/>
        </authorList>
    </citation>
    <scope>NUCLEOTIDE SEQUENCE [LARGE SCALE GENOMIC DNA]</scope>
    <source>
        <strain evidence="4 5">EI2</strain>
    </source>
</reference>
<evidence type="ECO:0000313" key="4">
    <source>
        <dbReference type="EMBL" id="KIC73084.1"/>
    </source>
</evidence>
<dbReference type="GO" id="GO:0003747">
    <property type="term" value="F:translation release factor activity"/>
    <property type="evidence" value="ECO:0007669"/>
    <property type="project" value="InterPro"/>
</dbReference>
<evidence type="ECO:0000313" key="5">
    <source>
        <dbReference type="Proteomes" id="UP000031465"/>
    </source>
</evidence>
<comment type="caution">
    <text evidence="4">The sequence shown here is derived from an EMBL/GenBank/DDBJ whole genome shotgun (WGS) entry which is preliminary data.</text>
</comment>
<dbReference type="EMBL" id="JSAN01000038">
    <property type="protein sequence ID" value="KIC73084.1"/>
    <property type="molecule type" value="Genomic_DNA"/>
</dbReference>
<dbReference type="InterPro" id="IPR000352">
    <property type="entry name" value="Pep_chain_release_fac_I"/>
</dbReference>
<feature type="compositionally biased region" description="Basic residues" evidence="2">
    <location>
        <begin position="99"/>
        <end position="113"/>
    </location>
</feature>
<accession>A0A0C1H6J1</accession>
<dbReference type="Pfam" id="PF00472">
    <property type="entry name" value="RF-1"/>
    <property type="match status" value="1"/>
</dbReference>